<sequence>MITCSISEIVEMVTNKKGKEAEYQSWAHSYILKGYNNSEKIIEKTDPSHSSNERARVVLYKQWNGNNLTIKLHIGVWYHWAWGSVVNHASLAQVKHYTYTFLETN</sequence>
<evidence type="ECO:0000313" key="1">
    <source>
        <dbReference type="EMBL" id="ATZ18107.1"/>
    </source>
</evidence>
<organism evidence="1 2">
    <name type="scientific">Mesoplasma melaleucae</name>
    <dbReference type="NCBI Taxonomy" id="81459"/>
    <lineage>
        <taxon>Bacteria</taxon>
        <taxon>Bacillati</taxon>
        <taxon>Mycoplasmatota</taxon>
        <taxon>Mollicutes</taxon>
        <taxon>Entomoplasmatales</taxon>
        <taxon>Entomoplasmataceae</taxon>
        <taxon>Mesoplasma</taxon>
    </lineage>
</organism>
<protein>
    <submittedName>
        <fullName evidence="1">Uncharacterized protein</fullName>
    </submittedName>
</protein>
<keyword evidence="2" id="KW-1185">Reference proteome</keyword>
<dbReference type="EMBL" id="CP024964">
    <property type="protein sequence ID" value="ATZ18107.1"/>
    <property type="molecule type" value="Genomic_DNA"/>
</dbReference>
<dbReference type="RefSeq" id="WP_028124497.1">
    <property type="nucleotide sequence ID" value="NZ_CP024964.1"/>
</dbReference>
<name>A0A2K8NWG4_9MOLU</name>
<gene>
    <name evidence="1" type="ORF">EMELA_v1c05820</name>
</gene>
<dbReference type="Proteomes" id="UP000231896">
    <property type="component" value="Chromosome"/>
</dbReference>
<dbReference type="KEGG" id="eml:EMELA_v1c05820"/>
<dbReference type="AlphaFoldDB" id="A0A2K8NWG4"/>
<proteinExistence type="predicted"/>
<evidence type="ECO:0000313" key="2">
    <source>
        <dbReference type="Proteomes" id="UP000231896"/>
    </source>
</evidence>
<accession>A0A2K8NWG4</accession>
<dbReference type="OrthoDB" id="400200at2"/>
<reference evidence="1 2" key="1">
    <citation type="submission" date="2017-11" db="EMBL/GenBank/DDBJ databases">
        <title>Genome sequence of Entomoplasma melaleucae M1 (ATCC 49191).</title>
        <authorList>
            <person name="Lo W.-S."/>
            <person name="Gasparich G.E."/>
            <person name="Kuo C.-H."/>
        </authorList>
    </citation>
    <scope>NUCLEOTIDE SEQUENCE [LARGE SCALE GENOMIC DNA]</scope>
    <source>
        <strain evidence="1 2">M1</strain>
    </source>
</reference>